<dbReference type="PANTHER" id="PTHR30185">
    <property type="entry name" value="CRYPTIC BETA-GLUCOSIDE BGL OPERON ANTITERMINATOR"/>
    <property type="match status" value="1"/>
</dbReference>
<comment type="caution">
    <text evidence="1">The sequence shown here is derived from an EMBL/GenBank/DDBJ whole genome shotgun (WGS) entry which is preliminary data.</text>
</comment>
<name>A0A4Z0KEA9_SALET</name>
<gene>
    <name evidence="1" type="ORF">C9F07_33560</name>
</gene>
<evidence type="ECO:0000313" key="2">
    <source>
        <dbReference type="Proteomes" id="UP000298196"/>
    </source>
</evidence>
<dbReference type="InterPro" id="IPR050661">
    <property type="entry name" value="BglG_antiterminators"/>
</dbReference>
<dbReference type="Proteomes" id="UP000298196">
    <property type="component" value="Unassembled WGS sequence"/>
</dbReference>
<protein>
    <submittedName>
        <fullName evidence="1">Stationary phase inducible protein CsiE</fullName>
    </submittedName>
</protein>
<accession>A0A4Z0KEA9</accession>
<dbReference type="AlphaFoldDB" id="A0A4Z0KEA9"/>
<proteinExistence type="predicted"/>
<evidence type="ECO:0000313" key="1">
    <source>
        <dbReference type="EMBL" id="TGD35090.1"/>
    </source>
</evidence>
<dbReference type="EMBL" id="PYKI01003336">
    <property type="protein sequence ID" value="TGD35090.1"/>
    <property type="molecule type" value="Genomic_DNA"/>
</dbReference>
<feature type="non-terminal residue" evidence="1">
    <location>
        <position position="1"/>
    </location>
</feature>
<organism evidence="1 2">
    <name type="scientific">Salmonella enterica subsp. enterica serovar Poona</name>
    <dbReference type="NCBI Taxonomy" id="436295"/>
    <lineage>
        <taxon>Bacteria</taxon>
        <taxon>Pseudomonadati</taxon>
        <taxon>Pseudomonadota</taxon>
        <taxon>Gammaproteobacteria</taxon>
        <taxon>Enterobacterales</taxon>
        <taxon>Enterobacteriaceae</taxon>
        <taxon>Salmonella</taxon>
    </lineage>
</organism>
<dbReference type="PANTHER" id="PTHR30185:SF14">
    <property type="entry name" value="STATIONARY PHASE-INDUCIBLE PROTEIN CSIE-RELATED"/>
    <property type="match status" value="1"/>
</dbReference>
<keyword evidence="2" id="KW-1185">Reference proteome</keyword>
<reference evidence="1 2" key="1">
    <citation type="submission" date="2018-03" db="EMBL/GenBank/DDBJ databases">
        <title>Non-Typhoidal Salmonella genome sequencing and assembly.</title>
        <authorList>
            <person name="Matchawe C."/>
        </authorList>
    </citation>
    <scope>NUCLEOTIDE SEQUENCE [LARGE SCALE GENOMIC DNA]</scope>
    <source>
        <strain evidence="1 2">22sa</strain>
    </source>
</reference>
<sequence length="120" mass="13705">VEAQYASHYTEQETGLLALNFGSWLMQDNELHERQIVLLVDKNDALETHIEQQLRELTLLPLNIRRISLQAFQKEGCPRGVALIVTPYATPLPLFSPPLIHADRALTAHQQQQIRKILES</sequence>